<keyword evidence="1" id="KW-0472">Membrane</keyword>
<dbReference type="AlphaFoldDB" id="F6PSL8"/>
<evidence type="ECO:0000256" key="2">
    <source>
        <dbReference type="SAM" id="SignalP"/>
    </source>
</evidence>
<evidence type="ECO:0008006" key="5">
    <source>
        <dbReference type="Google" id="ProtNLM"/>
    </source>
</evidence>
<feature type="transmembrane region" description="Helical" evidence="1">
    <location>
        <begin position="204"/>
        <end position="223"/>
    </location>
</feature>
<evidence type="ECO:0000313" key="3">
    <source>
        <dbReference type="Ensembl" id="ENSCINP00000013068.3"/>
    </source>
</evidence>
<evidence type="ECO:0000313" key="4">
    <source>
        <dbReference type="Proteomes" id="UP000008144"/>
    </source>
</evidence>
<dbReference type="Ensembl" id="ENSCINT00000013068.3">
    <property type="protein sequence ID" value="ENSCINP00000013068.3"/>
    <property type="gene ID" value="ENSCING00000006341.3"/>
</dbReference>
<feature type="signal peptide" evidence="2">
    <location>
        <begin position="1"/>
        <end position="23"/>
    </location>
</feature>
<feature type="chain" id="PRO_5003339252" description="EGF-like domain-containing protein" evidence="2">
    <location>
        <begin position="24"/>
        <end position="224"/>
    </location>
</feature>
<reference evidence="4" key="1">
    <citation type="journal article" date="2002" name="Science">
        <title>The draft genome of Ciona intestinalis: insights into chordate and vertebrate origins.</title>
        <authorList>
            <person name="Dehal P."/>
            <person name="Satou Y."/>
            <person name="Campbell R.K."/>
            <person name="Chapman J."/>
            <person name="Degnan B."/>
            <person name="De Tomaso A."/>
            <person name="Davidson B."/>
            <person name="Di Gregorio A."/>
            <person name="Gelpke M."/>
            <person name="Goodstein D.M."/>
            <person name="Harafuji N."/>
            <person name="Hastings K.E."/>
            <person name="Ho I."/>
            <person name="Hotta K."/>
            <person name="Huang W."/>
            <person name="Kawashima T."/>
            <person name="Lemaire P."/>
            <person name="Martinez D."/>
            <person name="Meinertzhagen I.A."/>
            <person name="Necula S."/>
            <person name="Nonaka M."/>
            <person name="Putnam N."/>
            <person name="Rash S."/>
            <person name="Saiga H."/>
            <person name="Satake M."/>
            <person name="Terry A."/>
            <person name="Yamada L."/>
            <person name="Wang H.G."/>
            <person name="Awazu S."/>
            <person name="Azumi K."/>
            <person name="Boore J."/>
            <person name="Branno M."/>
            <person name="Chin-Bow S."/>
            <person name="DeSantis R."/>
            <person name="Doyle S."/>
            <person name="Francino P."/>
            <person name="Keys D.N."/>
            <person name="Haga S."/>
            <person name="Hayashi H."/>
            <person name="Hino K."/>
            <person name="Imai K.S."/>
            <person name="Inaba K."/>
            <person name="Kano S."/>
            <person name="Kobayashi K."/>
            <person name="Kobayashi M."/>
            <person name="Lee B.I."/>
            <person name="Makabe K.W."/>
            <person name="Manohar C."/>
            <person name="Matassi G."/>
            <person name="Medina M."/>
            <person name="Mochizuki Y."/>
            <person name="Mount S."/>
            <person name="Morishita T."/>
            <person name="Miura S."/>
            <person name="Nakayama A."/>
            <person name="Nishizaka S."/>
            <person name="Nomoto H."/>
            <person name="Ohta F."/>
            <person name="Oishi K."/>
            <person name="Rigoutsos I."/>
            <person name="Sano M."/>
            <person name="Sasaki A."/>
            <person name="Sasakura Y."/>
            <person name="Shoguchi E."/>
            <person name="Shin-i T."/>
            <person name="Spagnuolo A."/>
            <person name="Stainier D."/>
            <person name="Suzuki M.M."/>
            <person name="Tassy O."/>
            <person name="Takatori N."/>
            <person name="Tokuoka M."/>
            <person name="Yagi K."/>
            <person name="Yoshizaki F."/>
            <person name="Wada S."/>
            <person name="Zhang C."/>
            <person name="Hyatt P.D."/>
            <person name="Larimer F."/>
            <person name="Detter C."/>
            <person name="Doggett N."/>
            <person name="Glavina T."/>
            <person name="Hawkins T."/>
            <person name="Richardson P."/>
            <person name="Lucas S."/>
            <person name="Kohara Y."/>
            <person name="Levine M."/>
            <person name="Satoh N."/>
            <person name="Rokhsar D.S."/>
        </authorList>
    </citation>
    <scope>NUCLEOTIDE SEQUENCE [LARGE SCALE GENOMIC DNA]</scope>
</reference>
<dbReference type="InterPro" id="IPR036058">
    <property type="entry name" value="Kazal_dom_sf"/>
</dbReference>
<proteinExistence type="predicted"/>
<keyword evidence="1" id="KW-0812">Transmembrane</keyword>
<keyword evidence="2" id="KW-0732">Signal</keyword>
<evidence type="ECO:0000256" key="1">
    <source>
        <dbReference type="SAM" id="Phobius"/>
    </source>
</evidence>
<reference evidence="3" key="2">
    <citation type="journal article" date="2008" name="Genome Biol.">
        <title>Improved genome assembly and evidence-based global gene model set for the chordate Ciona intestinalis: new insight into intron and operon populations.</title>
        <authorList>
            <person name="Satou Y."/>
            <person name="Mineta K."/>
            <person name="Ogasawara M."/>
            <person name="Sasakura Y."/>
            <person name="Shoguchi E."/>
            <person name="Ueno K."/>
            <person name="Yamada L."/>
            <person name="Matsumoto J."/>
            <person name="Wasserscheid J."/>
            <person name="Dewar K."/>
            <person name="Wiley G.B."/>
            <person name="Macmil S.L."/>
            <person name="Roe B.A."/>
            <person name="Zeller R.W."/>
            <person name="Hastings K.E."/>
            <person name="Lemaire P."/>
            <person name="Lindquist E."/>
            <person name="Endo T."/>
            <person name="Hotta K."/>
            <person name="Inaba K."/>
        </authorList>
    </citation>
    <scope>NUCLEOTIDE SEQUENCE [LARGE SCALE GENOMIC DNA]</scope>
    <source>
        <strain evidence="3">wild type</strain>
    </source>
</reference>
<dbReference type="HOGENOM" id="CLU_1237458_0_0_1"/>
<protein>
    <recommendedName>
        <fullName evidence="5">EGF-like domain-containing protein</fullName>
    </recommendedName>
</protein>
<keyword evidence="4" id="KW-1185">Reference proteome</keyword>
<dbReference type="Proteomes" id="UP000008144">
    <property type="component" value="Chromosome 12"/>
</dbReference>
<dbReference type="InParanoid" id="F6PSL8"/>
<organism evidence="3 4">
    <name type="scientific">Ciona intestinalis</name>
    <name type="common">Transparent sea squirt</name>
    <name type="synonym">Ascidia intestinalis</name>
    <dbReference type="NCBI Taxonomy" id="7719"/>
    <lineage>
        <taxon>Eukaryota</taxon>
        <taxon>Metazoa</taxon>
        <taxon>Chordata</taxon>
        <taxon>Tunicata</taxon>
        <taxon>Ascidiacea</taxon>
        <taxon>Phlebobranchia</taxon>
        <taxon>Cionidae</taxon>
        <taxon>Ciona</taxon>
    </lineage>
</organism>
<sequence>MNITRFMLAGCIAIFSLISAVPAVKSDGGAPCDENGLCKYGGKCGPTNTCVCKFSCSVEKWDIDIHCGINKPGIRRKYYLNLCQLQAHACELQMDIPIKKMGYKKPTKKRCKAKSEESYKLCSRAEDFMGRCGGGISSTTYTSAGICLEEKLSGEKRCECPNDKTGPDCRVKSLALRSVSWDASEEIISDLDVKEDTQSGLPQILVFGLVSAALFVVFSLLLIK</sequence>
<name>F6PSL8_CIOIN</name>
<dbReference type="SUPFAM" id="SSF100895">
    <property type="entry name" value="Kazal-type serine protease inhibitors"/>
    <property type="match status" value="1"/>
</dbReference>
<reference evidence="3" key="3">
    <citation type="submission" date="2025-08" db="UniProtKB">
        <authorList>
            <consortium name="Ensembl"/>
        </authorList>
    </citation>
    <scope>IDENTIFICATION</scope>
</reference>
<keyword evidence="1" id="KW-1133">Transmembrane helix</keyword>
<dbReference type="Gene3D" id="3.30.60.30">
    <property type="match status" value="1"/>
</dbReference>
<dbReference type="EMBL" id="EAAA01001043">
    <property type="status" value="NOT_ANNOTATED_CDS"/>
    <property type="molecule type" value="Genomic_DNA"/>
</dbReference>
<reference evidence="3" key="4">
    <citation type="submission" date="2025-09" db="UniProtKB">
        <authorList>
            <consortium name="Ensembl"/>
        </authorList>
    </citation>
    <scope>IDENTIFICATION</scope>
</reference>
<accession>F6PSL8</accession>